<dbReference type="RefSeq" id="WP_378753567.1">
    <property type="nucleotide sequence ID" value="NZ_JBHSSV010000017.1"/>
</dbReference>
<accession>A0ABW2ZR45</accession>
<dbReference type="EMBL" id="JBHTIM010000001">
    <property type="protein sequence ID" value="MFD0780844.1"/>
    <property type="molecule type" value="Genomic_DNA"/>
</dbReference>
<organism evidence="1 2">
    <name type="scientific">Microbacterium koreense</name>
    <dbReference type="NCBI Taxonomy" id="323761"/>
    <lineage>
        <taxon>Bacteria</taxon>
        <taxon>Bacillati</taxon>
        <taxon>Actinomycetota</taxon>
        <taxon>Actinomycetes</taxon>
        <taxon>Micrococcales</taxon>
        <taxon>Microbacteriaceae</taxon>
        <taxon>Microbacterium</taxon>
    </lineage>
</organism>
<dbReference type="Gene3D" id="3.40.50.1820">
    <property type="entry name" value="alpha/beta hydrolase"/>
    <property type="match status" value="1"/>
</dbReference>
<gene>
    <name evidence="1" type="ORF">ACFQZV_05965</name>
</gene>
<proteinExistence type="predicted"/>
<name>A0ABW2ZR45_9MICO</name>
<dbReference type="SUPFAM" id="SSF53474">
    <property type="entry name" value="alpha/beta-Hydrolases"/>
    <property type="match status" value="1"/>
</dbReference>
<comment type="caution">
    <text evidence="1">The sequence shown here is derived from an EMBL/GenBank/DDBJ whole genome shotgun (WGS) entry which is preliminary data.</text>
</comment>
<evidence type="ECO:0000313" key="2">
    <source>
        <dbReference type="Proteomes" id="UP001597042"/>
    </source>
</evidence>
<dbReference type="InterPro" id="IPR029058">
    <property type="entry name" value="AB_hydrolase_fold"/>
</dbReference>
<protein>
    <recommendedName>
        <fullName evidence="3">Alpha/beta hydrolase</fullName>
    </recommendedName>
</protein>
<keyword evidence="2" id="KW-1185">Reference proteome</keyword>
<evidence type="ECO:0008006" key="3">
    <source>
        <dbReference type="Google" id="ProtNLM"/>
    </source>
</evidence>
<sequence>MTRPTDLSYYRQRQSPIFASTVDPRFSYCTYVPSGYVHGDGPPLPLAVLVHSTDRDAQYVRDEFVTWAEEHNVILYAPIFPAGIIDPEDVDNYKWLEYRGLRFDLLLLQMLEELRGIYNVDTERFLLTGFSGGAHFTHRFLFAHPARVMGASIAAPGVVTLLDPTRPWPVGVGGLEDALGVDLDLDEIRKTPVQLVIGDRDVETWEIGIPPGAPWYLPGVNDLETGRIERSDALRRSLEESGVSVRLDIVPGVAHEGRPLAPPTKRFFSDVLSGYTARAAGKVDS</sequence>
<dbReference type="Proteomes" id="UP001597042">
    <property type="component" value="Unassembled WGS sequence"/>
</dbReference>
<evidence type="ECO:0000313" key="1">
    <source>
        <dbReference type="EMBL" id="MFD0780844.1"/>
    </source>
</evidence>
<reference evidence="2" key="1">
    <citation type="journal article" date="2019" name="Int. J. Syst. Evol. Microbiol.">
        <title>The Global Catalogue of Microorganisms (GCM) 10K type strain sequencing project: providing services to taxonomists for standard genome sequencing and annotation.</title>
        <authorList>
            <consortium name="The Broad Institute Genomics Platform"/>
            <consortium name="The Broad Institute Genome Sequencing Center for Infectious Disease"/>
            <person name="Wu L."/>
            <person name="Ma J."/>
        </authorList>
    </citation>
    <scope>NUCLEOTIDE SEQUENCE [LARGE SCALE GENOMIC DNA]</scope>
    <source>
        <strain evidence="2">CCUG 50754</strain>
    </source>
</reference>